<comment type="caution">
    <text evidence="2">The sequence shown here is derived from an EMBL/GenBank/DDBJ whole genome shotgun (WGS) entry which is preliminary data.</text>
</comment>
<dbReference type="Pfam" id="PF02036">
    <property type="entry name" value="SCP2"/>
    <property type="match status" value="1"/>
</dbReference>
<protein>
    <submittedName>
        <fullName evidence="2">SCP2 sterol-binding domain-containing protein</fullName>
    </submittedName>
</protein>
<dbReference type="InterPro" id="IPR003033">
    <property type="entry name" value="SCP2_sterol-bd_dom"/>
</dbReference>
<dbReference type="InterPro" id="IPR036527">
    <property type="entry name" value="SCP2_sterol-bd_dom_sf"/>
</dbReference>
<dbReference type="Gene3D" id="3.30.1050.10">
    <property type="entry name" value="SCP2 sterol-binding domain"/>
    <property type="match status" value="1"/>
</dbReference>
<keyword evidence="3" id="KW-1185">Reference proteome</keyword>
<feature type="domain" description="SCP2" evidence="1">
    <location>
        <begin position="20"/>
        <end position="105"/>
    </location>
</feature>
<evidence type="ECO:0000313" key="3">
    <source>
        <dbReference type="Proteomes" id="UP001291653"/>
    </source>
</evidence>
<proteinExistence type="predicted"/>
<gene>
    <name evidence="2" type="ORF">SYYSPA8_01950</name>
</gene>
<evidence type="ECO:0000313" key="2">
    <source>
        <dbReference type="EMBL" id="GLF93009.1"/>
    </source>
</evidence>
<accession>A0ABQ5NS79</accession>
<dbReference type="Proteomes" id="UP001291653">
    <property type="component" value="Unassembled WGS sequence"/>
</dbReference>
<dbReference type="SUPFAM" id="SSF55718">
    <property type="entry name" value="SCP-like"/>
    <property type="match status" value="1"/>
</dbReference>
<evidence type="ECO:0000259" key="1">
    <source>
        <dbReference type="Pfam" id="PF02036"/>
    </source>
</evidence>
<dbReference type="PANTHER" id="PTHR10094:SF25">
    <property type="entry name" value="SCP2 STEROL-BINDING DOMAIN-CONTAINING PROTEIN 1"/>
    <property type="match status" value="1"/>
</dbReference>
<dbReference type="EMBL" id="BSBI01000001">
    <property type="protein sequence ID" value="GLF93009.1"/>
    <property type="molecule type" value="Genomic_DNA"/>
</dbReference>
<dbReference type="PANTHER" id="PTHR10094">
    <property type="entry name" value="STEROL CARRIER PROTEIN 2 SCP-2 FAMILY PROTEIN"/>
    <property type="match status" value="1"/>
</dbReference>
<dbReference type="RefSeq" id="WP_323445119.1">
    <property type="nucleotide sequence ID" value="NZ_BSBI01000001.1"/>
</dbReference>
<reference evidence="2 3" key="1">
    <citation type="submission" date="2022-10" db="EMBL/GenBank/DDBJ databases">
        <title>Draft genome sequence of Streptomyces sp. YSPA8.</title>
        <authorList>
            <person name="Moriuchi R."/>
            <person name="Dohra H."/>
            <person name="Yamamura H."/>
            <person name="Kodani S."/>
        </authorList>
    </citation>
    <scope>NUCLEOTIDE SEQUENCE [LARGE SCALE GENOMIC DNA]</scope>
    <source>
        <strain evidence="2 3">YSPA8</strain>
    </source>
</reference>
<organism evidence="2 3">
    <name type="scientific">Streptomyces yaizuensis</name>
    <dbReference type="NCBI Taxonomy" id="2989713"/>
    <lineage>
        <taxon>Bacteria</taxon>
        <taxon>Bacillati</taxon>
        <taxon>Actinomycetota</taxon>
        <taxon>Actinomycetes</taxon>
        <taxon>Kitasatosporales</taxon>
        <taxon>Streptomycetaceae</taxon>
        <taxon>Streptomyces</taxon>
    </lineage>
</organism>
<sequence>MSMTVGELFAALSTRFNHDAAVGLTRTLQWRITDADPGVWAFEIVDGRGRLIPGGVAEPDTTFTTSSETWMAIAEGRQDAMRAFMTGKLKVEGDMMLAMKVPKLFVTGV</sequence>
<name>A0ABQ5NS79_9ACTN</name>